<keyword evidence="1" id="KW-0472">Membrane</keyword>
<feature type="transmembrane region" description="Helical" evidence="1">
    <location>
        <begin position="87"/>
        <end position="110"/>
    </location>
</feature>
<evidence type="ECO:0000256" key="1">
    <source>
        <dbReference type="SAM" id="Phobius"/>
    </source>
</evidence>
<organism evidence="2 3">
    <name type="scientific">Lebetimonas natsushimae</name>
    <dbReference type="NCBI Taxonomy" id="1936991"/>
    <lineage>
        <taxon>Bacteria</taxon>
        <taxon>Pseudomonadati</taxon>
        <taxon>Campylobacterota</taxon>
        <taxon>Epsilonproteobacteria</taxon>
        <taxon>Nautiliales</taxon>
        <taxon>Nautiliaceae</taxon>
        <taxon>Lebetimonas</taxon>
    </lineage>
</organism>
<dbReference type="Proteomes" id="UP000217944">
    <property type="component" value="Unassembled WGS sequence"/>
</dbReference>
<dbReference type="AlphaFoldDB" id="A0A292YD27"/>
<dbReference type="RefSeq" id="WP_096258497.1">
    <property type="nucleotide sequence ID" value="NZ_BDME01000001.1"/>
</dbReference>
<evidence type="ECO:0000313" key="2">
    <source>
        <dbReference type="EMBL" id="GAX87356.1"/>
    </source>
</evidence>
<protein>
    <submittedName>
        <fullName evidence="2">Uncharacterized protein</fullName>
    </submittedName>
</protein>
<accession>A0A292YD27</accession>
<comment type="caution">
    <text evidence="2">The sequence shown here is derived from an EMBL/GenBank/DDBJ whole genome shotgun (WGS) entry which is preliminary data.</text>
</comment>
<reference evidence="2 3" key="1">
    <citation type="journal article" date="2017" name="Syst. Appl. Microbiol.">
        <title>Lebetimonas natsushimae sp. nov., a novel strictly anaerobic, moderately thermophilic chemoautotroph isolated from a deep-sea hydrothermal vent polychaete nest in the Mid-Okinawa Trough.</title>
        <authorList>
            <person name="Nagata R."/>
            <person name="Takaki Y."/>
            <person name="Tame A."/>
            <person name="Nunoura T."/>
            <person name="Muto H."/>
            <person name="Mino S."/>
            <person name="Sawayama S."/>
            <person name="Takai K."/>
            <person name="Nakagawa S."/>
        </authorList>
    </citation>
    <scope>NUCLEOTIDE SEQUENCE [LARGE SCALE GENOMIC DNA]</scope>
    <source>
        <strain evidence="2 3">HS1857</strain>
    </source>
</reference>
<evidence type="ECO:0000313" key="3">
    <source>
        <dbReference type="Proteomes" id="UP000217944"/>
    </source>
</evidence>
<keyword evidence="3" id="KW-1185">Reference proteome</keyword>
<keyword evidence="1" id="KW-1133">Transmembrane helix</keyword>
<name>A0A292YD27_9BACT</name>
<keyword evidence="1" id="KW-0812">Transmembrane</keyword>
<gene>
    <name evidence="2" type="ORF">LNAT_P0651</name>
</gene>
<proteinExistence type="predicted"/>
<sequence>MKKIFPLFFFLVFSNASILYKNKNYCIEDFYYKNGRFYYLRSKNNRWYSTSTRNNNLEYGYYYDDDNNTCEYNQTLKELHIRYFDYYFLWGLSGLLIGFSVLIGFILAILS</sequence>
<dbReference type="EMBL" id="BDME01000001">
    <property type="protein sequence ID" value="GAX87356.1"/>
    <property type="molecule type" value="Genomic_DNA"/>
</dbReference>
<dbReference type="OrthoDB" id="5334914at2"/>